<keyword evidence="2" id="KW-1185">Reference proteome</keyword>
<dbReference type="EMBL" id="MT478992">
    <property type="protein sequence ID" value="QMP82772.1"/>
    <property type="molecule type" value="Genomic_DNA"/>
</dbReference>
<sequence length="74" mass="8368">MKLQCTFSLDTSCFIVGSCYDAERGNTGEVLIMQDELVSELSINDAWIAFEGIRFGDGSRFFDIESVARFREVM</sequence>
<name>A0A7D7JGL2_9CAUD</name>
<protein>
    <submittedName>
        <fullName evidence="1">Uncharacterized protein</fullName>
    </submittedName>
</protein>
<accession>A0A7D7JGL2</accession>
<evidence type="ECO:0000313" key="2">
    <source>
        <dbReference type="Proteomes" id="UP000514834"/>
    </source>
</evidence>
<dbReference type="Proteomes" id="UP000514834">
    <property type="component" value="Segment"/>
</dbReference>
<reference evidence="1 2" key="1">
    <citation type="submission" date="2020-05" db="EMBL/GenBank/DDBJ databases">
        <authorList>
            <person name="Wang X."/>
        </authorList>
    </citation>
    <scope>NUCLEOTIDE SEQUENCE [LARGE SCALE GENOMIC DNA]</scope>
</reference>
<organism evidence="1 2">
    <name type="scientific">Escherichia phage vB_EcoS_011D2</name>
    <dbReference type="NCBI Taxonomy" id="2743843"/>
    <lineage>
        <taxon>Viruses</taxon>
        <taxon>Duplodnaviria</taxon>
        <taxon>Heunggongvirae</taxon>
        <taxon>Uroviricota</taxon>
        <taxon>Caudoviricetes</taxon>
        <taxon>Drexlerviridae</taxon>
        <taxon>Tempevirinae</taxon>
        <taxon>Tlsvirus</taxon>
        <taxon>Tlsvirus tv011D2</taxon>
    </lineage>
</organism>
<evidence type="ECO:0000313" key="1">
    <source>
        <dbReference type="EMBL" id="QMP82772.1"/>
    </source>
</evidence>
<proteinExistence type="predicted"/>